<dbReference type="NCBIfam" id="TIGR02605">
    <property type="entry name" value="CxxC_CxxC_SSSS"/>
    <property type="match status" value="1"/>
</dbReference>
<dbReference type="SMART" id="SM00834">
    <property type="entry name" value="CxxC_CXXC_SSSS"/>
    <property type="match status" value="1"/>
</dbReference>
<keyword evidence="4" id="KW-1185">Reference proteome</keyword>
<comment type="caution">
    <text evidence="3">The sequence shown here is derived from an EMBL/GenBank/DDBJ whole genome shotgun (WGS) entry which is preliminary data.</text>
</comment>
<dbReference type="RefSeq" id="WP_007418811.1">
    <property type="nucleotide sequence ID" value="NZ_ABOX02000083.1"/>
</dbReference>
<evidence type="ECO:0000259" key="2">
    <source>
        <dbReference type="SMART" id="SM00834"/>
    </source>
</evidence>
<dbReference type="InterPro" id="IPR013429">
    <property type="entry name" value="Regulatory_FmdB_Zinc_ribbon"/>
</dbReference>
<reference evidence="3 4" key="1">
    <citation type="journal article" date="2011" name="J. Bacteriol.">
        <title>Genome sequence of 'Pedosphaera parvula' Ellin514, an aerobic Verrucomicrobial isolate from pasture soil.</title>
        <authorList>
            <person name="Kant R."/>
            <person name="van Passel M.W."/>
            <person name="Sangwan P."/>
            <person name="Palva A."/>
            <person name="Lucas S."/>
            <person name="Copeland A."/>
            <person name="Lapidus A."/>
            <person name="Glavina Del Rio T."/>
            <person name="Dalin E."/>
            <person name="Tice H."/>
            <person name="Bruce D."/>
            <person name="Goodwin L."/>
            <person name="Pitluck S."/>
            <person name="Chertkov O."/>
            <person name="Larimer F.W."/>
            <person name="Land M.L."/>
            <person name="Hauser L."/>
            <person name="Brettin T.S."/>
            <person name="Detter J.C."/>
            <person name="Han S."/>
            <person name="de Vos W.M."/>
            <person name="Janssen P.H."/>
            <person name="Smidt H."/>
        </authorList>
    </citation>
    <scope>NUCLEOTIDE SEQUENCE [LARGE SCALE GENOMIC DNA]</scope>
    <source>
        <strain evidence="3 4">Ellin514</strain>
    </source>
</reference>
<accession>B9XSM8</accession>
<proteinExistence type="predicted"/>
<dbReference type="AlphaFoldDB" id="B9XSM8"/>
<feature type="region of interest" description="Disordered" evidence="1">
    <location>
        <begin position="50"/>
        <end position="76"/>
    </location>
</feature>
<evidence type="ECO:0000313" key="4">
    <source>
        <dbReference type="Proteomes" id="UP000003688"/>
    </source>
</evidence>
<dbReference type="STRING" id="320771.Cflav_PD0174"/>
<organism evidence="3 4">
    <name type="scientific">Pedosphaera parvula (strain Ellin514)</name>
    <dbReference type="NCBI Taxonomy" id="320771"/>
    <lineage>
        <taxon>Bacteria</taxon>
        <taxon>Pseudomonadati</taxon>
        <taxon>Verrucomicrobiota</taxon>
        <taxon>Pedosphaerae</taxon>
        <taxon>Pedosphaerales</taxon>
        <taxon>Pedosphaeraceae</taxon>
        <taxon>Pedosphaera</taxon>
    </lineage>
</organism>
<evidence type="ECO:0000313" key="3">
    <source>
        <dbReference type="EMBL" id="EEF57147.1"/>
    </source>
</evidence>
<evidence type="ECO:0000256" key="1">
    <source>
        <dbReference type="SAM" id="MobiDB-lite"/>
    </source>
</evidence>
<sequence length="76" mass="7962">MPIYEFHCEKCSKDSEILVRSSNWEGTKCPHCGSVKLSKKLSVFASSVSGDGGGQPSCSGVPSSCGMCGTGRPHSH</sequence>
<feature type="domain" description="Putative regulatory protein FmdB zinc ribbon" evidence="2">
    <location>
        <begin position="1"/>
        <end position="42"/>
    </location>
</feature>
<dbReference type="EMBL" id="ABOX02000083">
    <property type="protein sequence ID" value="EEF57147.1"/>
    <property type="molecule type" value="Genomic_DNA"/>
</dbReference>
<dbReference type="OrthoDB" id="9813321at2"/>
<dbReference type="Pfam" id="PF09723">
    <property type="entry name" value="Zn_ribbon_8"/>
    <property type="match status" value="1"/>
</dbReference>
<dbReference type="Proteomes" id="UP000003688">
    <property type="component" value="Unassembled WGS sequence"/>
</dbReference>
<protein>
    <submittedName>
        <fullName evidence="3">Regulatory protein, FmdB family</fullName>
    </submittedName>
</protein>
<name>B9XSM8_PEDPL</name>
<gene>
    <name evidence="3" type="ORF">Cflav_PD0174</name>
</gene>